<dbReference type="RefSeq" id="YP_006908550.1">
    <property type="nucleotide sequence ID" value="NC_018875.1"/>
</dbReference>
<name>K4EQE1_9BBAC</name>
<dbReference type="GeneID" id="13842666"/>
<evidence type="ECO:0000313" key="2">
    <source>
        <dbReference type="Proteomes" id="UP000201571"/>
    </source>
</evidence>
<protein>
    <submittedName>
        <fullName evidence="1">Uncharacterized protein</fullName>
    </submittedName>
</protein>
<dbReference type="EMBL" id="JN408834">
    <property type="protein sequence ID" value="AER41468.1"/>
    <property type="molecule type" value="Genomic_DNA"/>
</dbReference>
<dbReference type="Proteomes" id="UP000201571">
    <property type="component" value="Segment"/>
</dbReference>
<organism evidence="1 2">
    <name type="scientific">Epinotia aporema granulovirus</name>
    <dbReference type="NCBI Taxonomy" id="166056"/>
    <lineage>
        <taxon>Viruses</taxon>
        <taxon>Viruses incertae sedis</taxon>
        <taxon>Naldaviricetes</taxon>
        <taxon>Lefavirales</taxon>
        <taxon>Baculoviridae</taxon>
        <taxon>Betabaculovirus</taxon>
        <taxon>Betabaculovirus epaporemae</taxon>
    </lineage>
</organism>
<sequence>MLREETSYETKIKVIFDHKEQFEHLAKQLNSTEIQQILPTVDVIRYKLSKCADTSDFNSLQSLLLLLKDVNKRMRRMKKWRSVKTELWLMCNGQ</sequence>
<keyword evidence="2" id="KW-1185">Reference proteome</keyword>
<evidence type="ECO:0000313" key="1">
    <source>
        <dbReference type="EMBL" id="AER41468.1"/>
    </source>
</evidence>
<dbReference type="KEGG" id="vg:13842666"/>
<proteinExistence type="predicted"/>
<reference evidence="1 2" key="1">
    <citation type="journal article" date="2012" name="BMC Genomics">
        <title>Genome of Epinotia aporema granulovirus (EpapGV), a polyorganotropic fast killing betabaculovirus with a novel thymidylate kinase gene.</title>
        <authorList>
            <person name="Ferrelli M.L."/>
            <person name="Salvador R."/>
            <person name="Biedma M.E."/>
            <person name="Berretta M.F."/>
            <person name="Haase S."/>
            <person name="Sciocco-Cap A."/>
            <person name="Ghiringhelli P.D."/>
            <person name="Romanowski V."/>
        </authorList>
    </citation>
    <scope>NUCLEOTIDE SEQUENCE [LARGE SCALE GENOMIC DNA]</scope>
</reference>
<accession>K4EQE1</accession>